<dbReference type="Pfam" id="PF21773">
    <property type="entry name" value="ODAD1_CC"/>
    <property type="match status" value="1"/>
</dbReference>
<feature type="coiled-coil region" evidence="2">
    <location>
        <begin position="216"/>
        <end position="243"/>
    </location>
</feature>
<keyword evidence="1 2" id="KW-0175">Coiled coil</keyword>
<reference evidence="5" key="1">
    <citation type="submission" date="2021-09" db="EMBL/GenBank/DDBJ databases">
        <authorList>
            <consortium name="AG Swart"/>
            <person name="Singh M."/>
            <person name="Singh A."/>
            <person name="Seah K."/>
            <person name="Emmerich C."/>
        </authorList>
    </citation>
    <scope>NUCLEOTIDE SEQUENCE</scope>
    <source>
        <strain evidence="5">ATCC30299</strain>
    </source>
</reference>
<evidence type="ECO:0000313" key="5">
    <source>
        <dbReference type="EMBL" id="CAG9335612.1"/>
    </source>
</evidence>
<evidence type="ECO:0000259" key="4">
    <source>
        <dbReference type="Pfam" id="PF21773"/>
    </source>
</evidence>
<keyword evidence="6" id="KW-1185">Reference proteome</keyword>
<dbReference type="AlphaFoldDB" id="A0AAU9KDQ0"/>
<comment type="caution">
    <text evidence="5">The sequence shown here is derived from an EMBL/GenBank/DDBJ whole genome shotgun (WGS) entry which is preliminary data.</text>
</comment>
<sequence>MESEIYSSLLKSNLLKEKISVRLQKDVENELGSLERERKEAIRLSQLVHETEEELEQVNRKIKKCFENKEILSELSISGKKLETANTLFQEILEENKLLRSQIDSLRQNIIAWKRVIHTTQTETEKYSKLSQQKGENMCNLIISEDQIQQQLSHLRSKSANSHEKFANRINSLAAVIQYEEDHKSQILKNIKESLNVQMFRPLNMLDNAKVANYLISRYKNQIVAKQKETKEYIERIQGLEKALKIITEATGIASCQEITTQFLKSEEQIGGMTRYLNELNTEWDIQLKNLSFIFLFAMQKGMTKSANKKDAMEKSEAIEKKAQKVLEDNKKLGIKCAQVQFQLNHSFSIIKQMLKKCQKAPVKPQINVSPPIVPEETCEENIIFYLSQIEEYISLFQMIISNLSYPRPLTPINLQTSPINVPKLNLILESKELFKDSDSEESKSPKNLDFMKNRAKYLYSAYTERRASIHHSPAKSESIARGKTLRNPE</sequence>
<feature type="coiled-coil region" evidence="2">
    <location>
        <begin position="24"/>
        <end position="109"/>
    </location>
</feature>
<proteinExistence type="predicted"/>
<evidence type="ECO:0000256" key="1">
    <source>
        <dbReference type="ARBA" id="ARBA00023054"/>
    </source>
</evidence>
<gene>
    <name evidence="5" type="ORF">BSTOLATCC_MIC64077</name>
</gene>
<protein>
    <recommendedName>
        <fullName evidence="4">ODAD1 central coiled coil region domain-containing protein</fullName>
    </recommendedName>
</protein>
<dbReference type="Proteomes" id="UP001162131">
    <property type="component" value="Unassembled WGS sequence"/>
</dbReference>
<dbReference type="InterPro" id="IPR049258">
    <property type="entry name" value="ODAD1_CC"/>
</dbReference>
<evidence type="ECO:0000256" key="2">
    <source>
        <dbReference type="SAM" id="Coils"/>
    </source>
</evidence>
<dbReference type="PANTHER" id="PTHR21694:SF18">
    <property type="entry name" value="COILED-COIL DOMAIN-CONTAINING PROTEIN 63"/>
    <property type="match status" value="1"/>
</dbReference>
<accession>A0AAU9KDQ0</accession>
<dbReference type="EMBL" id="CAJZBQ010000062">
    <property type="protein sequence ID" value="CAG9335612.1"/>
    <property type="molecule type" value="Genomic_DNA"/>
</dbReference>
<organism evidence="5 6">
    <name type="scientific">Blepharisma stoltei</name>
    <dbReference type="NCBI Taxonomy" id="1481888"/>
    <lineage>
        <taxon>Eukaryota</taxon>
        <taxon>Sar</taxon>
        <taxon>Alveolata</taxon>
        <taxon>Ciliophora</taxon>
        <taxon>Postciliodesmatophora</taxon>
        <taxon>Heterotrichea</taxon>
        <taxon>Heterotrichida</taxon>
        <taxon>Blepharismidae</taxon>
        <taxon>Blepharisma</taxon>
    </lineage>
</organism>
<feature type="domain" description="ODAD1 central coiled coil region" evidence="4">
    <location>
        <begin position="80"/>
        <end position="359"/>
    </location>
</feature>
<feature type="region of interest" description="Disordered" evidence="3">
    <location>
        <begin position="468"/>
        <end position="490"/>
    </location>
</feature>
<evidence type="ECO:0000313" key="6">
    <source>
        <dbReference type="Proteomes" id="UP001162131"/>
    </source>
</evidence>
<evidence type="ECO:0000256" key="3">
    <source>
        <dbReference type="SAM" id="MobiDB-lite"/>
    </source>
</evidence>
<dbReference type="InterPro" id="IPR051876">
    <property type="entry name" value="ODA-DC/CCD"/>
</dbReference>
<name>A0AAU9KDQ0_9CILI</name>
<dbReference type="PANTHER" id="PTHR21694">
    <property type="entry name" value="COILED-COIL DOMAIN-CONTAINING PROTEIN 63"/>
    <property type="match status" value="1"/>
</dbReference>